<protein>
    <submittedName>
        <fullName evidence="3">2-oxoglutarate dehydrogenase</fullName>
    </submittedName>
</protein>
<dbReference type="InterPro" id="IPR000010">
    <property type="entry name" value="Cystatin_dom"/>
</dbReference>
<dbReference type="OrthoDB" id="6196402at2"/>
<accession>A0A411PGB6</accession>
<proteinExistence type="predicted"/>
<keyword evidence="1" id="KW-1133">Transmembrane helix</keyword>
<name>A0A411PGB6_9GAMM</name>
<dbReference type="KEGG" id="smai:EXU30_07930"/>
<dbReference type="InterPro" id="IPR046350">
    <property type="entry name" value="Cystatin_sf"/>
</dbReference>
<sequence length="145" mass="15990">MKVCLALVTHTLKYRLKAKGVTMKITLIIMMLLAIITGCTTSSTSKDIVMKKNNLICNNQNLAGGWSKTQMTPESNQALDFAIASMNTKQKLAYVTSVYSQTVNGVNYAIEFEMEDSKIYHAIVYRALSGDMTLTQPAQHGNICS</sequence>
<feature type="domain" description="Cystatin" evidence="2">
    <location>
        <begin position="64"/>
        <end position="128"/>
    </location>
</feature>
<feature type="transmembrane region" description="Helical" evidence="1">
    <location>
        <begin position="21"/>
        <end position="38"/>
    </location>
</feature>
<dbReference type="CDD" id="cd00042">
    <property type="entry name" value="CY"/>
    <property type="match status" value="1"/>
</dbReference>
<gene>
    <name evidence="3" type="ORF">EXU30_07930</name>
</gene>
<dbReference type="Pfam" id="PF00031">
    <property type="entry name" value="Cystatin"/>
    <property type="match status" value="1"/>
</dbReference>
<dbReference type="GO" id="GO:0004869">
    <property type="term" value="F:cysteine-type endopeptidase inhibitor activity"/>
    <property type="evidence" value="ECO:0007669"/>
    <property type="project" value="InterPro"/>
</dbReference>
<keyword evidence="4" id="KW-1185">Reference proteome</keyword>
<evidence type="ECO:0000259" key="2">
    <source>
        <dbReference type="Pfam" id="PF00031"/>
    </source>
</evidence>
<keyword evidence="1" id="KW-0812">Transmembrane</keyword>
<dbReference type="SUPFAM" id="SSF54403">
    <property type="entry name" value="Cystatin/monellin"/>
    <property type="match status" value="1"/>
</dbReference>
<evidence type="ECO:0000256" key="1">
    <source>
        <dbReference type="SAM" id="Phobius"/>
    </source>
</evidence>
<dbReference type="EMBL" id="CP036200">
    <property type="protein sequence ID" value="QBF82627.1"/>
    <property type="molecule type" value="Genomic_DNA"/>
</dbReference>
<dbReference type="Gene3D" id="3.10.450.10">
    <property type="match status" value="1"/>
</dbReference>
<evidence type="ECO:0000313" key="3">
    <source>
        <dbReference type="EMBL" id="QBF82627.1"/>
    </source>
</evidence>
<evidence type="ECO:0000313" key="4">
    <source>
        <dbReference type="Proteomes" id="UP000291106"/>
    </source>
</evidence>
<keyword evidence="1" id="KW-0472">Membrane</keyword>
<dbReference type="Proteomes" id="UP000291106">
    <property type="component" value="Chromosome"/>
</dbReference>
<dbReference type="AlphaFoldDB" id="A0A411PGB6"/>
<reference evidence="3 4" key="1">
    <citation type="submission" date="2019-02" db="EMBL/GenBank/DDBJ databases">
        <title>Shewanella sp. D4-2 isolated from Dokdo Island.</title>
        <authorList>
            <person name="Baek K."/>
        </authorList>
    </citation>
    <scope>NUCLEOTIDE SEQUENCE [LARGE SCALE GENOMIC DNA]</scope>
    <source>
        <strain evidence="3 4">D4-2</strain>
    </source>
</reference>
<organism evidence="3 4">
    <name type="scientific">Shewanella maritima</name>
    <dbReference type="NCBI Taxonomy" id="2520507"/>
    <lineage>
        <taxon>Bacteria</taxon>
        <taxon>Pseudomonadati</taxon>
        <taxon>Pseudomonadota</taxon>
        <taxon>Gammaproteobacteria</taxon>
        <taxon>Alteromonadales</taxon>
        <taxon>Shewanellaceae</taxon>
        <taxon>Shewanella</taxon>
    </lineage>
</organism>